<evidence type="ECO:0000313" key="2">
    <source>
        <dbReference type="EMBL" id="EGH35064.1"/>
    </source>
</evidence>
<dbReference type="GO" id="GO:0031177">
    <property type="term" value="F:phosphopantetheine binding"/>
    <property type="evidence" value="ECO:0007669"/>
    <property type="project" value="TreeGrafter"/>
</dbReference>
<dbReference type="InterPro" id="IPR000873">
    <property type="entry name" value="AMP-dep_synth/lig_dom"/>
</dbReference>
<proteinExistence type="predicted"/>
<feature type="non-terminal residue" evidence="2">
    <location>
        <position position="59"/>
    </location>
</feature>
<dbReference type="Pfam" id="PF00501">
    <property type="entry name" value="AMP-binding"/>
    <property type="match status" value="1"/>
</dbReference>
<dbReference type="GO" id="GO:0043041">
    <property type="term" value="P:amino acid activation for nonribosomal peptide biosynthetic process"/>
    <property type="evidence" value="ECO:0007669"/>
    <property type="project" value="TreeGrafter"/>
</dbReference>
<sequence>ANRLAHYLIDLGVKTDERIALCLHRGPERLVAMLAVLKAGAAYVPLDPTYPTERLGYLL</sequence>
<feature type="non-terminal residue" evidence="2">
    <location>
        <position position="1"/>
    </location>
</feature>
<accession>F3FXX2</accession>
<dbReference type="Gene3D" id="3.40.50.980">
    <property type="match status" value="1"/>
</dbReference>
<name>F3FXX2_PSESX</name>
<evidence type="ECO:0000313" key="3">
    <source>
        <dbReference type="Proteomes" id="UP000004471"/>
    </source>
</evidence>
<dbReference type="GO" id="GO:0044550">
    <property type="term" value="P:secondary metabolite biosynthetic process"/>
    <property type="evidence" value="ECO:0007669"/>
    <property type="project" value="TreeGrafter"/>
</dbReference>
<dbReference type="SUPFAM" id="SSF56801">
    <property type="entry name" value="Acetyl-CoA synthetase-like"/>
    <property type="match status" value="1"/>
</dbReference>
<dbReference type="GO" id="GO:0005737">
    <property type="term" value="C:cytoplasm"/>
    <property type="evidence" value="ECO:0007669"/>
    <property type="project" value="TreeGrafter"/>
</dbReference>
<reference evidence="2 3" key="1">
    <citation type="journal article" date="2011" name="PLoS Pathog.">
        <title>Dynamic evolution of pathogenicity revealed by sequencing and comparative genomics of 19 Pseudomonas syringae isolates.</title>
        <authorList>
            <person name="Baltrus D.A."/>
            <person name="Nishimura M.T."/>
            <person name="Romanchuk A."/>
            <person name="Chang J.H."/>
            <person name="Mukhtar M.S."/>
            <person name="Cherkis K."/>
            <person name="Roach J."/>
            <person name="Grant S.R."/>
            <person name="Jones C.D."/>
            <person name="Dangl J.L."/>
        </authorList>
    </citation>
    <scope>NUCLEOTIDE SEQUENCE [LARGE SCALE GENOMIC DNA]</scope>
    <source>
        <strain evidence="3">M301072PT</strain>
    </source>
</reference>
<dbReference type="PANTHER" id="PTHR45527">
    <property type="entry name" value="NONRIBOSOMAL PEPTIDE SYNTHETASE"/>
    <property type="match status" value="1"/>
</dbReference>
<dbReference type="PANTHER" id="PTHR45527:SF1">
    <property type="entry name" value="FATTY ACID SYNTHASE"/>
    <property type="match status" value="1"/>
</dbReference>
<dbReference type="Proteomes" id="UP000004471">
    <property type="component" value="Unassembled WGS sequence"/>
</dbReference>
<dbReference type="AlphaFoldDB" id="F3FXX2"/>
<gene>
    <name evidence="2" type="ORF">PSYJA_41182</name>
</gene>
<dbReference type="EMBL" id="AEAH01003200">
    <property type="protein sequence ID" value="EGH35064.1"/>
    <property type="molecule type" value="Genomic_DNA"/>
</dbReference>
<feature type="domain" description="AMP-dependent synthetase/ligase" evidence="1">
    <location>
        <begin position="1"/>
        <end position="59"/>
    </location>
</feature>
<organism evidence="2 3">
    <name type="scientific">Pseudomonas syringae pv. japonica str. M301072</name>
    <dbReference type="NCBI Taxonomy" id="629262"/>
    <lineage>
        <taxon>Bacteria</taxon>
        <taxon>Pseudomonadati</taxon>
        <taxon>Pseudomonadota</taxon>
        <taxon>Gammaproteobacteria</taxon>
        <taxon>Pseudomonadales</taxon>
        <taxon>Pseudomonadaceae</taxon>
        <taxon>Pseudomonas</taxon>
        <taxon>Pseudomonas syringae</taxon>
    </lineage>
</organism>
<comment type="caution">
    <text evidence="2">The sequence shown here is derived from an EMBL/GenBank/DDBJ whole genome shotgun (WGS) entry which is preliminary data.</text>
</comment>
<protein>
    <submittedName>
        <fullName evidence="2">Amino acid adenylation</fullName>
    </submittedName>
</protein>
<evidence type="ECO:0000259" key="1">
    <source>
        <dbReference type="Pfam" id="PF00501"/>
    </source>
</evidence>